<dbReference type="EMBL" id="AVOT02035953">
    <property type="protein sequence ID" value="MBW0530384.1"/>
    <property type="molecule type" value="Genomic_DNA"/>
</dbReference>
<evidence type="ECO:0008006" key="3">
    <source>
        <dbReference type="Google" id="ProtNLM"/>
    </source>
</evidence>
<keyword evidence="2" id="KW-1185">Reference proteome</keyword>
<name>A0A9Q3F051_9BASI</name>
<evidence type="ECO:0000313" key="1">
    <source>
        <dbReference type="EMBL" id="MBW0530384.1"/>
    </source>
</evidence>
<comment type="caution">
    <text evidence="1">The sequence shown here is derived from an EMBL/GenBank/DDBJ whole genome shotgun (WGS) entry which is preliminary data.</text>
</comment>
<reference evidence="1" key="1">
    <citation type="submission" date="2021-03" db="EMBL/GenBank/DDBJ databases">
        <title>Draft genome sequence of rust myrtle Austropuccinia psidii MF-1, a brazilian biotype.</title>
        <authorList>
            <person name="Quecine M.C."/>
            <person name="Pachon D.M.R."/>
            <person name="Bonatelli M.L."/>
            <person name="Correr F.H."/>
            <person name="Franceschini L.M."/>
            <person name="Leite T.F."/>
            <person name="Margarido G.R.A."/>
            <person name="Almeida C.A."/>
            <person name="Ferrarezi J.A."/>
            <person name="Labate C.A."/>
        </authorList>
    </citation>
    <scope>NUCLEOTIDE SEQUENCE</scope>
    <source>
        <strain evidence="1">MF-1</strain>
    </source>
</reference>
<evidence type="ECO:0000313" key="2">
    <source>
        <dbReference type="Proteomes" id="UP000765509"/>
    </source>
</evidence>
<sequence length="184" mass="21995">MEEWPTFYGEGEYNCIEFIKTLDMLQDEFNIPDEIMVGKLQSLFTRNAKKWYFKMRLDHGKHDWPWWNCEIIIKWLTILADSKWKMLLKVPCLLQKRINHLLGYSTKKDRLSALHQDISDSMINMKISRKCGGELENAIKCRFVEPCSTEDYINSMEYIITRIRIVKTWTRVPMESKMVSKTSR</sequence>
<proteinExistence type="predicted"/>
<gene>
    <name evidence="1" type="ORF">O181_070099</name>
</gene>
<dbReference type="OrthoDB" id="2507294at2759"/>
<accession>A0A9Q3F051</accession>
<dbReference type="AlphaFoldDB" id="A0A9Q3F051"/>
<organism evidence="1 2">
    <name type="scientific">Austropuccinia psidii MF-1</name>
    <dbReference type="NCBI Taxonomy" id="1389203"/>
    <lineage>
        <taxon>Eukaryota</taxon>
        <taxon>Fungi</taxon>
        <taxon>Dikarya</taxon>
        <taxon>Basidiomycota</taxon>
        <taxon>Pucciniomycotina</taxon>
        <taxon>Pucciniomycetes</taxon>
        <taxon>Pucciniales</taxon>
        <taxon>Sphaerophragmiaceae</taxon>
        <taxon>Austropuccinia</taxon>
    </lineage>
</organism>
<protein>
    <recommendedName>
        <fullName evidence="3">Retrotransposon gag domain-containing protein</fullName>
    </recommendedName>
</protein>
<dbReference type="Proteomes" id="UP000765509">
    <property type="component" value="Unassembled WGS sequence"/>
</dbReference>